<reference evidence="1 2" key="1">
    <citation type="submission" date="2020-02" db="EMBL/GenBank/DDBJ databases">
        <authorList>
            <person name="Ferguson B K."/>
        </authorList>
    </citation>
    <scope>NUCLEOTIDE SEQUENCE [LARGE SCALE GENOMIC DNA]</scope>
</reference>
<evidence type="ECO:0000313" key="2">
    <source>
        <dbReference type="Proteomes" id="UP000479000"/>
    </source>
</evidence>
<dbReference type="Proteomes" id="UP000479000">
    <property type="component" value="Unassembled WGS sequence"/>
</dbReference>
<keyword evidence="2" id="KW-1185">Reference proteome</keyword>
<sequence>MASVHGKSGLRRSITYWIPDDHFSIDGRSVDPSKEMLHPGAFRVRGWIFHSSDERFTRGNGPPSEYLHIEVENTKNSEDRSSDYPFCLDCIQEKSGTAEYSANKFSRVIFTDPMNFSKKRIYRHGRAASVSKRMSRKMTIFSSTVRAFRIGAEIQKKRFLIRIYSESLPEQVSDKT</sequence>
<evidence type="ECO:0000313" key="1">
    <source>
        <dbReference type="EMBL" id="CAB0014669.1"/>
    </source>
</evidence>
<proteinExistence type="predicted"/>
<dbReference type="AlphaFoldDB" id="A0A6H5H9V3"/>
<name>A0A6H5H9V3_9HEMI</name>
<protein>
    <submittedName>
        <fullName evidence="1">Uncharacterized protein</fullName>
    </submittedName>
</protein>
<organism evidence="1 2">
    <name type="scientific">Nesidiocoris tenuis</name>
    <dbReference type="NCBI Taxonomy" id="355587"/>
    <lineage>
        <taxon>Eukaryota</taxon>
        <taxon>Metazoa</taxon>
        <taxon>Ecdysozoa</taxon>
        <taxon>Arthropoda</taxon>
        <taxon>Hexapoda</taxon>
        <taxon>Insecta</taxon>
        <taxon>Pterygota</taxon>
        <taxon>Neoptera</taxon>
        <taxon>Paraneoptera</taxon>
        <taxon>Hemiptera</taxon>
        <taxon>Heteroptera</taxon>
        <taxon>Panheteroptera</taxon>
        <taxon>Cimicomorpha</taxon>
        <taxon>Miridae</taxon>
        <taxon>Dicyphina</taxon>
        <taxon>Nesidiocoris</taxon>
    </lineage>
</organism>
<dbReference type="EMBL" id="CADCXU010028176">
    <property type="protein sequence ID" value="CAB0014669.1"/>
    <property type="molecule type" value="Genomic_DNA"/>
</dbReference>
<accession>A0A6H5H9V3</accession>
<gene>
    <name evidence="1" type="ORF">NTEN_LOCUS19081</name>
</gene>